<name>A0ACC7NPY5_9BURK</name>
<dbReference type="Proteomes" id="UP001629235">
    <property type="component" value="Unassembled WGS sequence"/>
</dbReference>
<accession>A0ACC7NPY5</accession>
<organism evidence="1 2">
    <name type="scientific">Paraburkholderia rhynchosiae</name>
    <dbReference type="NCBI Taxonomy" id="487049"/>
    <lineage>
        <taxon>Bacteria</taxon>
        <taxon>Pseudomonadati</taxon>
        <taxon>Pseudomonadota</taxon>
        <taxon>Betaproteobacteria</taxon>
        <taxon>Burkholderiales</taxon>
        <taxon>Burkholderiaceae</taxon>
        <taxon>Paraburkholderia</taxon>
    </lineage>
</organism>
<evidence type="ECO:0000313" key="2">
    <source>
        <dbReference type="Proteomes" id="UP001629235"/>
    </source>
</evidence>
<reference evidence="1 2" key="1">
    <citation type="journal article" date="2024" name="Chem. Sci.">
        <title>Discovery of megapolipeptins by genome mining of a Burkholderiales bacteria collection.</title>
        <authorList>
            <person name="Paulo B.S."/>
            <person name="Recchia M.J.J."/>
            <person name="Lee S."/>
            <person name="Fergusson C.H."/>
            <person name="Romanowski S.B."/>
            <person name="Hernandez A."/>
            <person name="Krull N."/>
            <person name="Liu D.Y."/>
            <person name="Cavanagh H."/>
            <person name="Bos A."/>
            <person name="Gray C.A."/>
            <person name="Murphy B.T."/>
            <person name="Linington R.G."/>
            <person name="Eustaquio A.S."/>
        </authorList>
    </citation>
    <scope>NUCLEOTIDE SEQUENCE [LARGE SCALE GENOMIC DNA]</scope>
    <source>
        <strain evidence="1 2">RL18-126-BIB-B</strain>
    </source>
</reference>
<dbReference type="EMBL" id="JAQQDW010000195">
    <property type="protein sequence ID" value="MFM0109296.1"/>
    <property type="molecule type" value="Genomic_DNA"/>
</dbReference>
<proteinExistence type="predicted"/>
<comment type="caution">
    <text evidence="1">The sequence shown here is derived from an EMBL/GenBank/DDBJ whole genome shotgun (WGS) entry which is preliminary data.</text>
</comment>
<keyword evidence="2" id="KW-1185">Reference proteome</keyword>
<protein>
    <submittedName>
        <fullName evidence="1">IS3 family transposase</fullName>
    </submittedName>
</protein>
<gene>
    <name evidence="1" type="ORF">PQR01_39480</name>
</gene>
<evidence type="ECO:0000313" key="1">
    <source>
        <dbReference type="EMBL" id="MFM0109296.1"/>
    </source>
</evidence>
<sequence length="396" mass="45944">MKSVPRRKYTEEFRAAAVEQVIVGRRGLREVARSLEMSDKTLANWVGDARKGQAPVKRGQRPPVTDLEAENARLKQENARLRMEKEILKKGSGVLREGVAVRYAWIERHRNAYPVGLMCESLGVSKSGWYAARKRAPSQRAVENARLVTRMQSLQRRHRGRYGRRRMHRALRDEVGRINEKRVGRLMRQHGLQSRLRRRFRVVTTDSRHAYPVAPNVLARDFEASAPDRKWLVDLTYVATDEGWLYLALVLDLFSRKFVGWAMSERIDEDLALQALVMALEWRRPTGELMHHSDRGSQYAANEYRKVLAARGITVSMSRKASCWDNAPMESANGTVKVECVYPEHYATREQARLSITEYLTYYNTERLHSSLDYVSPSEFERRWRAENQRKEEPAS</sequence>